<evidence type="ECO:0000313" key="1">
    <source>
        <dbReference type="EMBL" id="MCC4212075.1"/>
    </source>
</evidence>
<sequence length="94" mass="10367">MPDEDDSVTGITCVELLADKKARLYVQDAGESREVAGTWDTYGSMQVGPLEMEYNLKIAYKSPSGAVKAYLGFVGLDDDQLVFSANDLKLRKQE</sequence>
<gene>
    <name evidence="1" type="ORF">LLW17_05035</name>
</gene>
<dbReference type="Proteomes" id="UP001197770">
    <property type="component" value="Unassembled WGS sequence"/>
</dbReference>
<proteinExistence type="predicted"/>
<accession>A0ABS8GQ23</accession>
<protein>
    <submittedName>
        <fullName evidence="1">Uncharacterized protein</fullName>
    </submittedName>
</protein>
<comment type="caution">
    <text evidence="1">The sequence shown here is derived from an EMBL/GenBank/DDBJ whole genome shotgun (WGS) entry which is preliminary data.</text>
</comment>
<evidence type="ECO:0000313" key="2">
    <source>
        <dbReference type="Proteomes" id="UP001197770"/>
    </source>
</evidence>
<organism evidence="1 2">
    <name type="scientific">Leeuwenhoekiella parthenopeia</name>
    <dbReference type="NCBI Taxonomy" id="2890320"/>
    <lineage>
        <taxon>Bacteria</taxon>
        <taxon>Pseudomonadati</taxon>
        <taxon>Bacteroidota</taxon>
        <taxon>Flavobacteriia</taxon>
        <taxon>Flavobacteriales</taxon>
        <taxon>Flavobacteriaceae</taxon>
        <taxon>Leeuwenhoekiella</taxon>
    </lineage>
</organism>
<dbReference type="RefSeq" id="WP_228229171.1">
    <property type="nucleotide sequence ID" value="NZ_JAJGMW010000004.1"/>
</dbReference>
<dbReference type="EMBL" id="JAJGMW010000004">
    <property type="protein sequence ID" value="MCC4212075.1"/>
    <property type="molecule type" value="Genomic_DNA"/>
</dbReference>
<name>A0ABS8GQ23_9FLAO</name>
<reference evidence="1 2" key="1">
    <citation type="submission" date="2021-11" db="EMBL/GenBank/DDBJ databases">
        <title>Seasonal and diel survey of microbial diversity of the Tyrrhenian coast.</title>
        <authorList>
            <person name="Gattoni G."/>
            <person name="Corral P."/>
        </authorList>
    </citation>
    <scope>NUCLEOTIDE SEQUENCE [LARGE SCALE GENOMIC DNA]</scope>
    <source>
        <strain evidence="1 2">Mr9</strain>
    </source>
</reference>
<keyword evidence="2" id="KW-1185">Reference proteome</keyword>